<reference evidence="3" key="1">
    <citation type="journal article" date="2014" name="Int. J. Syst. Evol. Microbiol.">
        <title>Complete genome sequence of Corynebacterium casei LMG S-19264T (=DSM 44701T), isolated from a smear-ripened cheese.</title>
        <authorList>
            <consortium name="US DOE Joint Genome Institute (JGI-PGF)"/>
            <person name="Walter F."/>
            <person name="Albersmeier A."/>
            <person name="Kalinowski J."/>
            <person name="Ruckert C."/>
        </authorList>
    </citation>
    <scope>NUCLEOTIDE SEQUENCE</scope>
    <source>
        <strain evidence="3">JCM 4136</strain>
    </source>
</reference>
<feature type="compositionally biased region" description="Pro residues" evidence="1">
    <location>
        <begin position="1"/>
        <end position="15"/>
    </location>
</feature>
<name>A0A8H9HIR8_9ACTN</name>
<evidence type="ECO:0000256" key="1">
    <source>
        <dbReference type="SAM" id="MobiDB-lite"/>
    </source>
</evidence>
<proteinExistence type="predicted"/>
<reference evidence="2 4" key="2">
    <citation type="submission" date="2020-02" db="EMBL/GenBank/DDBJ databases">
        <title>Whole genome shotgun sequence of Streptomyces gougerotii NBRC 13043.</title>
        <authorList>
            <person name="Ichikawa N."/>
            <person name="Komaki H."/>
            <person name="Tamura T."/>
        </authorList>
    </citation>
    <scope>NUCLEOTIDE SEQUENCE [LARGE SCALE GENOMIC DNA]</scope>
    <source>
        <strain evidence="2 4">NBRC 13043</strain>
    </source>
</reference>
<feature type="compositionally biased region" description="Basic and acidic residues" evidence="1">
    <location>
        <begin position="34"/>
        <end position="43"/>
    </location>
</feature>
<feature type="region of interest" description="Disordered" evidence="1">
    <location>
        <begin position="1"/>
        <end position="93"/>
    </location>
</feature>
<accession>A0A8H9HIR8</accession>
<keyword evidence="4" id="KW-1185">Reference proteome</keyword>
<reference evidence="3" key="3">
    <citation type="submission" date="2020-09" db="EMBL/GenBank/DDBJ databases">
        <authorList>
            <person name="Sun Q."/>
            <person name="Ohkuma M."/>
        </authorList>
    </citation>
    <scope>NUCLEOTIDE SEQUENCE</scope>
    <source>
        <strain evidence="3">JCM 4136</strain>
    </source>
</reference>
<evidence type="ECO:0000313" key="4">
    <source>
        <dbReference type="Proteomes" id="UP000480804"/>
    </source>
</evidence>
<sequence>MSEEPLPPAPAPGGSPPRDLSRRARSVWSPVRSARADRPDAPRRRGRRVPLLEGEGRSGVRGPPCGSAGTSRSFGAPAPARPGPDGGCGNGRALLGEHRNARFTWPAAPGRSALPPVARNSGGGVPLLDPDLAAYGRPYAFARGIPLAG</sequence>
<dbReference type="Proteomes" id="UP000480804">
    <property type="component" value="Unassembled WGS sequence"/>
</dbReference>
<organism evidence="3 5">
    <name type="scientific">Streptomyces gougerotii</name>
    <dbReference type="NCBI Taxonomy" id="53448"/>
    <lineage>
        <taxon>Bacteria</taxon>
        <taxon>Bacillati</taxon>
        <taxon>Actinomycetota</taxon>
        <taxon>Actinomycetes</taxon>
        <taxon>Kitasatosporales</taxon>
        <taxon>Streptomycetaceae</taxon>
        <taxon>Streptomyces</taxon>
        <taxon>Streptomyces diastaticus group</taxon>
    </lineage>
</organism>
<evidence type="ECO:0000313" key="2">
    <source>
        <dbReference type="EMBL" id="GFH75989.1"/>
    </source>
</evidence>
<comment type="caution">
    <text evidence="3">The sequence shown here is derived from an EMBL/GenBank/DDBJ whole genome shotgun (WGS) entry which is preliminary data.</text>
</comment>
<evidence type="ECO:0000313" key="3">
    <source>
        <dbReference type="EMBL" id="GGU60963.1"/>
    </source>
</evidence>
<evidence type="ECO:0000313" key="5">
    <source>
        <dbReference type="Proteomes" id="UP000660975"/>
    </source>
</evidence>
<gene>
    <name evidence="3" type="ORF">GCM10010227_13210</name>
    <name evidence="2" type="ORF">Sgou_06590</name>
</gene>
<dbReference type="EMBL" id="BLLO01000011">
    <property type="protein sequence ID" value="GFH75989.1"/>
    <property type="molecule type" value="Genomic_DNA"/>
</dbReference>
<protein>
    <submittedName>
        <fullName evidence="3">Uncharacterized protein</fullName>
    </submittedName>
</protein>
<dbReference type="Proteomes" id="UP000660975">
    <property type="component" value="Unassembled WGS sequence"/>
</dbReference>
<dbReference type="EMBL" id="BMSC01000002">
    <property type="protein sequence ID" value="GGU60963.1"/>
    <property type="molecule type" value="Genomic_DNA"/>
</dbReference>
<dbReference type="AlphaFoldDB" id="A0A8H9HIR8"/>